<dbReference type="SUPFAM" id="SSF50341">
    <property type="entry name" value="CheW-like"/>
    <property type="match status" value="1"/>
</dbReference>
<feature type="domain" description="CheW-like" evidence="4">
    <location>
        <begin position="16"/>
        <end position="156"/>
    </location>
</feature>
<protein>
    <recommendedName>
        <fullName evidence="2">Chemotaxis protein CheW</fullName>
    </recommendedName>
</protein>
<dbReference type="EMBL" id="JAXBLV010000203">
    <property type="protein sequence ID" value="MDY3561961.1"/>
    <property type="molecule type" value="Genomic_DNA"/>
</dbReference>
<dbReference type="InterPro" id="IPR002545">
    <property type="entry name" value="CheW-lke_dom"/>
</dbReference>
<dbReference type="Proteomes" id="UP001272242">
    <property type="component" value="Unassembled WGS sequence"/>
</dbReference>
<dbReference type="Gene3D" id="2.30.30.40">
    <property type="entry name" value="SH3 Domains"/>
    <property type="match status" value="1"/>
</dbReference>
<evidence type="ECO:0000313" key="5">
    <source>
        <dbReference type="EMBL" id="MDY3561961.1"/>
    </source>
</evidence>
<evidence type="ECO:0000256" key="2">
    <source>
        <dbReference type="ARBA" id="ARBA00021483"/>
    </source>
</evidence>
<organism evidence="5 6">
    <name type="scientific">Gemmata algarum</name>
    <dbReference type="NCBI Taxonomy" id="2975278"/>
    <lineage>
        <taxon>Bacteria</taxon>
        <taxon>Pseudomonadati</taxon>
        <taxon>Planctomycetota</taxon>
        <taxon>Planctomycetia</taxon>
        <taxon>Gemmatales</taxon>
        <taxon>Gemmataceae</taxon>
        <taxon>Gemmata</taxon>
    </lineage>
</organism>
<keyword evidence="6" id="KW-1185">Reference proteome</keyword>
<evidence type="ECO:0000256" key="1">
    <source>
        <dbReference type="ARBA" id="ARBA00004496"/>
    </source>
</evidence>
<dbReference type="PANTHER" id="PTHR22617">
    <property type="entry name" value="CHEMOTAXIS SENSOR HISTIDINE KINASE-RELATED"/>
    <property type="match status" value="1"/>
</dbReference>
<dbReference type="InterPro" id="IPR039315">
    <property type="entry name" value="CheW"/>
</dbReference>
<evidence type="ECO:0000313" key="6">
    <source>
        <dbReference type="Proteomes" id="UP001272242"/>
    </source>
</evidence>
<gene>
    <name evidence="5" type="ORF">R5W23_003391</name>
</gene>
<proteinExistence type="predicted"/>
<name>A0ABU5F3I7_9BACT</name>
<sequence>MDTNEPTGPPALSTGSGQFLTFRLRDEEFGVDLLRVQEIRGYSKVTALPNTPPEVRGVLNLRGAVIPIVDLRVRFGLPPTEYTPFTVIIVVTVADRAVGLIVDAVSDVLNVGAKDVVPTPDLGTQAETALLTGIARDGTRLVSLLNLDRLVGARAPQMAHSF</sequence>
<accession>A0ABU5F3I7</accession>
<dbReference type="InterPro" id="IPR036061">
    <property type="entry name" value="CheW-like_dom_sf"/>
</dbReference>
<dbReference type="RefSeq" id="WP_261190559.1">
    <property type="nucleotide sequence ID" value="NZ_JAXBLV010000203.1"/>
</dbReference>
<dbReference type="Gene3D" id="2.40.50.180">
    <property type="entry name" value="CheA-289, Domain 4"/>
    <property type="match status" value="1"/>
</dbReference>
<dbReference type="Pfam" id="PF01584">
    <property type="entry name" value="CheW"/>
    <property type="match status" value="1"/>
</dbReference>
<reference evidence="6" key="1">
    <citation type="journal article" date="2023" name="Mar. Drugs">
        <title>Gemmata algarum, a Novel Planctomycete Isolated from an Algal Mat, Displays Antimicrobial Activity.</title>
        <authorList>
            <person name="Kumar G."/>
            <person name="Kallscheuer N."/>
            <person name="Kashif M."/>
            <person name="Ahamad S."/>
            <person name="Jagadeeshwari U."/>
            <person name="Pannikurungottu S."/>
            <person name="Haufschild T."/>
            <person name="Kabuu M."/>
            <person name="Sasikala C."/>
            <person name="Jogler C."/>
            <person name="Ramana C."/>
        </authorList>
    </citation>
    <scope>NUCLEOTIDE SEQUENCE [LARGE SCALE GENOMIC DNA]</scope>
    <source>
        <strain evidence="6">JC673</strain>
    </source>
</reference>
<evidence type="ECO:0000259" key="4">
    <source>
        <dbReference type="PROSITE" id="PS50851"/>
    </source>
</evidence>
<dbReference type="PANTHER" id="PTHR22617:SF45">
    <property type="entry name" value="CHEMOTAXIS PROTEIN CHEW"/>
    <property type="match status" value="1"/>
</dbReference>
<dbReference type="PROSITE" id="PS50851">
    <property type="entry name" value="CHEW"/>
    <property type="match status" value="1"/>
</dbReference>
<comment type="subcellular location">
    <subcellularLocation>
        <location evidence="1">Cytoplasm</location>
    </subcellularLocation>
</comment>
<keyword evidence="3" id="KW-0963">Cytoplasm</keyword>
<evidence type="ECO:0000256" key="3">
    <source>
        <dbReference type="ARBA" id="ARBA00022490"/>
    </source>
</evidence>
<dbReference type="CDD" id="cd00732">
    <property type="entry name" value="CheW"/>
    <property type="match status" value="1"/>
</dbReference>
<comment type="caution">
    <text evidence="5">The sequence shown here is derived from an EMBL/GenBank/DDBJ whole genome shotgun (WGS) entry which is preliminary data.</text>
</comment>
<dbReference type="SMART" id="SM00260">
    <property type="entry name" value="CheW"/>
    <property type="match status" value="1"/>
</dbReference>